<dbReference type="RefSeq" id="WP_091323452.1">
    <property type="nucleotide sequence ID" value="NZ_FOSW01000004.1"/>
</dbReference>
<dbReference type="GO" id="GO:0016301">
    <property type="term" value="F:kinase activity"/>
    <property type="evidence" value="ECO:0007669"/>
    <property type="project" value="UniProtKB-KW"/>
</dbReference>
<organism evidence="1 2">
    <name type="scientific">Geodermatophilus ruber</name>
    <dbReference type="NCBI Taxonomy" id="504800"/>
    <lineage>
        <taxon>Bacteria</taxon>
        <taxon>Bacillati</taxon>
        <taxon>Actinomycetota</taxon>
        <taxon>Actinomycetes</taxon>
        <taxon>Geodermatophilales</taxon>
        <taxon>Geodermatophilaceae</taxon>
        <taxon>Geodermatophilus</taxon>
    </lineage>
</organism>
<dbReference type="AlphaFoldDB" id="A0A1I4DJQ4"/>
<dbReference type="InParanoid" id="A0A1I4DJQ4"/>
<evidence type="ECO:0000313" key="2">
    <source>
        <dbReference type="Proteomes" id="UP000199152"/>
    </source>
</evidence>
<proteinExistence type="predicted"/>
<keyword evidence="2" id="KW-1185">Reference proteome</keyword>
<dbReference type="OrthoDB" id="5180879at2"/>
<keyword evidence="1" id="KW-0808">Transferase</keyword>
<dbReference type="STRING" id="504800.SAMN04488085_104359"/>
<protein>
    <submittedName>
        <fullName evidence="1">Thymidylate kinase</fullName>
    </submittedName>
</protein>
<dbReference type="InterPro" id="IPR027417">
    <property type="entry name" value="P-loop_NTPase"/>
</dbReference>
<evidence type="ECO:0000313" key="1">
    <source>
        <dbReference type="EMBL" id="SFK92081.1"/>
    </source>
</evidence>
<keyword evidence="1" id="KW-0418">Kinase</keyword>
<name>A0A1I4DJQ4_9ACTN</name>
<dbReference type="Gene3D" id="3.40.50.300">
    <property type="entry name" value="P-loop containing nucleotide triphosphate hydrolases"/>
    <property type="match status" value="1"/>
</dbReference>
<reference evidence="1 2" key="1">
    <citation type="submission" date="2016-10" db="EMBL/GenBank/DDBJ databases">
        <authorList>
            <person name="de Groot N.N."/>
        </authorList>
    </citation>
    <scope>NUCLEOTIDE SEQUENCE [LARGE SCALE GENOMIC DNA]</scope>
    <source>
        <strain evidence="1 2">DSM 45317</strain>
    </source>
</reference>
<accession>A0A1I4DJQ4</accession>
<gene>
    <name evidence="1" type="ORF">SAMN04488085_104359</name>
</gene>
<dbReference type="EMBL" id="FOSW01000004">
    <property type="protein sequence ID" value="SFK92081.1"/>
    <property type="molecule type" value="Genomic_DNA"/>
</dbReference>
<dbReference type="SUPFAM" id="SSF52540">
    <property type="entry name" value="P-loop containing nucleoside triphosphate hydrolases"/>
    <property type="match status" value="1"/>
</dbReference>
<sequence length="364" mass="39480">MTQVAGREISRGREALVRAALAALDEAGIEHALRNGAVDVSDPAADLDVLVRPGDRTRVHRALLAAGWVWLRAPGHRGHRFYLREAADLTWVKLDVVSALRYGRARTSTDELLDRRVRRDGLWLVSDADARQHAAHRAAGRREIPTPGERLARALPTSLHRRGCVVAVLGPDGAGKGTVTAGLAAGLPVGVTRVYLGDRRAQTAAAAAATATARPPGSHGAGRSAREVLFLLRKLAGWAPALLRASVAAWRGHVVLTDRHPLDAVAVRPRRTPVGRWVEHVLATRVVPSPDAVVVLDAPGQVLFDRKGEHTPELLEEWRQGYRRRLRRHGAVLVDAAGPVEQTTASVRHVVWTALARRRGWPAP</sequence>
<dbReference type="Proteomes" id="UP000199152">
    <property type="component" value="Unassembled WGS sequence"/>
</dbReference>